<dbReference type="OrthoDB" id="2143914at2759"/>
<dbReference type="GO" id="GO:0000978">
    <property type="term" value="F:RNA polymerase II cis-regulatory region sequence-specific DNA binding"/>
    <property type="evidence" value="ECO:0007669"/>
    <property type="project" value="TreeGrafter"/>
</dbReference>
<reference evidence="5" key="1">
    <citation type="journal article" date="2020" name="bioRxiv">
        <title>Comparative genomics of Chlamydomonas.</title>
        <authorList>
            <person name="Craig R.J."/>
            <person name="Hasan A.R."/>
            <person name="Ness R.W."/>
            <person name="Keightley P.D."/>
        </authorList>
    </citation>
    <scope>NUCLEOTIDE SEQUENCE</scope>
    <source>
        <strain evidence="5">CCAP 11/70</strain>
    </source>
</reference>
<dbReference type="GO" id="GO:0000981">
    <property type="term" value="F:DNA-binding transcription factor activity, RNA polymerase II-specific"/>
    <property type="evidence" value="ECO:0007669"/>
    <property type="project" value="TreeGrafter"/>
</dbReference>
<accession>A0A835XNA4</accession>
<name>A0A835XNA4_9CHLO</name>
<dbReference type="PANTHER" id="PTHR45614">
    <property type="entry name" value="MYB PROTEIN-RELATED"/>
    <property type="match status" value="1"/>
</dbReference>
<feature type="domain" description="HTH myb-type" evidence="4">
    <location>
        <begin position="18"/>
        <end position="72"/>
    </location>
</feature>
<feature type="compositionally biased region" description="Acidic residues" evidence="1">
    <location>
        <begin position="102"/>
        <end position="116"/>
    </location>
</feature>
<protein>
    <submittedName>
        <fullName evidence="5">Uncharacterized protein</fullName>
    </submittedName>
</protein>
<dbReference type="Gene3D" id="1.10.10.60">
    <property type="entry name" value="Homeodomain-like"/>
    <property type="match status" value="1"/>
</dbReference>
<evidence type="ECO:0000259" key="2">
    <source>
        <dbReference type="PROSITE" id="PS50090"/>
    </source>
</evidence>
<dbReference type="PANTHER" id="PTHR45614:SF76">
    <property type="entry name" value="TRANSCRIPTION FACTOR MYB124"/>
    <property type="match status" value="1"/>
</dbReference>
<feature type="region of interest" description="Disordered" evidence="1">
    <location>
        <begin position="626"/>
        <end position="741"/>
    </location>
</feature>
<feature type="compositionally biased region" description="Polar residues" evidence="1">
    <location>
        <begin position="533"/>
        <end position="547"/>
    </location>
</feature>
<dbReference type="SMART" id="SM00717">
    <property type="entry name" value="SANT"/>
    <property type="match status" value="1"/>
</dbReference>
<evidence type="ECO:0000259" key="4">
    <source>
        <dbReference type="PROSITE" id="PS51294"/>
    </source>
</evidence>
<dbReference type="EMBL" id="JAEHOE010000110">
    <property type="protein sequence ID" value="KAG2486600.1"/>
    <property type="molecule type" value="Genomic_DNA"/>
</dbReference>
<feature type="region of interest" description="Disordered" evidence="1">
    <location>
        <begin position="245"/>
        <end position="268"/>
    </location>
</feature>
<dbReference type="AlphaFoldDB" id="A0A835XNA4"/>
<feature type="compositionally biased region" description="Gly residues" evidence="1">
    <location>
        <begin position="578"/>
        <end position="598"/>
    </location>
</feature>
<feature type="domain" description="Myb-like" evidence="2">
    <location>
        <begin position="18"/>
        <end position="68"/>
    </location>
</feature>
<feature type="region of interest" description="Disordered" evidence="1">
    <location>
        <begin position="482"/>
        <end position="598"/>
    </location>
</feature>
<dbReference type="InterPro" id="IPR017884">
    <property type="entry name" value="SANT_dom"/>
</dbReference>
<evidence type="ECO:0000313" key="6">
    <source>
        <dbReference type="Proteomes" id="UP000612055"/>
    </source>
</evidence>
<dbReference type="PROSITE" id="PS50090">
    <property type="entry name" value="MYB_LIKE"/>
    <property type="match status" value="1"/>
</dbReference>
<dbReference type="SUPFAM" id="SSF46689">
    <property type="entry name" value="Homeodomain-like"/>
    <property type="match status" value="1"/>
</dbReference>
<feature type="region of interest" description="Disordered" evidence="1">
    <location>
        <begin position="418"/>
        <end position="445"/>
    </location>
</feature>
<feature type="compositionally biased region" description="Low complexity" evidence="1">
    <location>
        <begin position="626"/>
        <end position="635"/>
    </location>
</feature>
<feature type="compositionally biased region" description="Gly residues" evidence="1">
    <location>
        <begin position="74"/>
        <end position="89"/>
    </location>
</feature>
<gene>
    <name evidence="5" type="ORF">HYH03_014768</name>
</gene>
<dbReference type="InterPro" id="IPR001005">
    <property type="entry name" value="SANT/Myb"/>
</dbReference>
<feature type="compositionally biased region" description="Low complexity" evidence="1">
    <location>
        <begin position="691"/>
        <end position="718"/>
    </location>
</feature>
<comment type="caution">
    <text evidence="5">The sequence shown here is derived from an EMBL/GenBank/DDBJ whole genome shotgun (WGS) entry which is preliminary data.</text>
</comment>
<feature type="region of interest" description="Disordered" evidence="1">
    <location>
        <begin position="328"/>
        <end position="366"/>
    </location>
</feature>
<organism evidence="5 6">
    <name type="scientific">Edaphochlamys debaryana</name>
    <dbReference type="NCBI Taxonomy" id="47281"/>
    <lineage>
        <taxon>Eukaryota</taxon>
        <taxon>Viridiplantae</taxon>
        <taxon>Chlorophyta</taxon>
        <taxon>core chlorophytes</taxon>
        <taxon>Chlorophyceae</taxon>
        <taxon>CS clade</taxon>
        <taxon>Chlamydomonadales</taxon>
        <taxon>Chlamydomonadales incertae sedis</taxon>
        <taxon>Edaphochlamys</taxon>
    </lineage>
</organism>
<dbReference type="InterPro" id="IPR009057">
    <property type="entry name" value="Homeodomain-like_sf"/>
</dbReference>
<sequence length="781" mass="77254">MKTKGSKQCRRRWKNYLNADLKSGGWTAEEDRILMEGHRLYGNKWTEIAKMVGGRTDNAVKNRYAALCKRDSRGGGGGRRGATGGGGARGRNKARGNSDSDAASDVELDDDSDADEDVKRSSSSFSTDKDSREVSPPPKHVRGPSRMAGDATANGHGPSLRSHTNGATSPRTAANAAAHAAAAAVAVAAPVVAAPGPSQLHPGSGGVGRPSILGRRRTPGSGGNDAQPEYDPEAEAMVAKRRALLPSGAGPGSTSANGRLAAGTPRTPRTPRLLAQLQEATIAAHRQQVQLAAVGTGSGSSGGRTGLRSSGAAAAAGASAPLPAAPAAPLVGNGGKEHPFKKPPLTISIPNDAASEPAPHAAPPSTAYGGIEIRVLKDLLTPCEIQYARELNDMQLPLHMNLVEDPAALLVPIGPPSGGRTSTAAGGGGAAAADPYHDPPLSTSRQGTRDAMAALISPGSALGSAGMGDFCDVLSWFQTVLTPRSTRGNGGPGSGTTPRGAMLGRTGLTPRGLHDGKGLALGTGLTPRGLNGASPTPNGSGAGSPSTRTRRQTAIAAALAAASGAGPGPSSLAAAGHGAQGGQQGGQGQGQFGLGSAMGGGPFSGAELHAGHRQLLARLIQGAAAADTPRTAAEGAAGGPGPAQAPAEEEHGPQTRTRGGKLRPIMPPSPGALFSPGSFLATSRGGPGGPPTSTANANANATAAGSNPGASAPAAATGTGAGAGQKRTSGGTSAQSCTGAGAEGAGGGGIVMMPQFSQQELMWLLDALNSDDMQGLPPPPQ</sequence>
<keyword evidence="6" id="KW-1185">Reference proteome</keyword>
<feature type="compositionally biased region" description="Low complexity" evidence="1">
    <location>
        <begin position="554"/>
        <end position="577"/>
    </location>
</feature>
<evidence type="ECO:0000313" key="5">
    <source>
        <dbReference type="EMBL" id="KAG2486600.1"/>
    </source>
</evidence>
<feature type="region of interest" description="Disordered" evidence="1">
    <location>
        <begin position="69"/>
        <end position="174"/>
    </location>
</feature>
<dbReference type="InterPro" id="IPR050560">
    <property type="entry name" value="MYB_TF"/>
</dbReference>
<proteinExistence type="predicted"/>
<dbReference type="Pfam" id="PF00249">
    <property type="entry name" value="Myb_DNA-binding"/>
    <property type="match status" value="1"/>
</dbReference>
<dbReference type="InterPro" id="IPR017930">
    <property type="entry name" value="Myb_dom"/>
</dbReference>
<dbReference type="Proteomes" id="UP000612055">
    <property type="component" value="Unassembled WGS sequence"/>
</dbReference>
<evidence type="ECO:0000256" key="1">
    <source>
        <dbReference type="SAM" id="MobiDB-lite"/>
    </source>
</evidence>
<dbReference type="CDD" id="cd00167">
    <property type="entry name" value="SANT"/>
    <property type="match status" value="1"/>
</dbReference>
<feature type="compositionally biased region" description="Polar residues" evidence="1">
    <location>
        <begin position="726"/>
        <end position="738"/>
    </location>
</feature>
<dbReference type="PROSITE" id="PS51294">
    <property type="entry name" value="HTH_MYB"/>
    <property type="match status" value="1"/>
</dbReference>
<dbReference type="GO" id="GO:0005634">
    <property type="term" value="C:nucleus"/>
    <property type="evidence" value="ECO:0007669"/>
    <property type="project" value="TreeGrafter"/>
</dbReference>
<evidence type="ECO:0000259" key="3">
    <source>
        <dbReference type="PROSITE" id="PS51293"/>
    </source>
</evidence>
<feature type="compositionally biased region" description="Low complexity" evidence="1">
    <location>
        <begin position="353"/>
        <end position="366"/>
    </location>
</feature>
<feature type="compositionally biased region" description="Polar residues" evidence="1">
    <location>
        <begin position="161"/>
        <end position="172"/>
    </location>
</feature>
<dbReference type="PROSITE" id="PS51293">
    <property type="entry name" value="SANT"/>
    <property type="match status" value="1"/>
</dbReference>
<feature type="domain" description="SANT" evidence="3">
    <location>
        <begin position="21"/>
        <end position="72"/>
    </location>
</feature>
<feature type="region of interest" description="Disordered" evidence="1">
    <location>
        <begin position="194"/>
        <end position="230"/>
    </location>
</feature>